<dbReference type="Proteomes" id="UP000239907">
    <property type="component" value="Unassembled WGS sequence"/>
</dbReference>
<gene>
    <name evidence="1" type="ORF">BSZ32_03345</name>
</gene>
<organism evidence="1 2">
    <name type="scientific">Rubritalea profundi</name>
    <dbReference type="NCBI Taxonomy" id="1658618"/>
    <lineage>
        <taxon>Bacteria</taxon>
        <taxon>Pseudomonadati</taxon>
        <taxon>Verrucomicrobiota</taxon>
        <taxon>Verrucomicrobiia</taxon>
        <taxon>Verrucomicrobiales</taxon>
        <taxon>Rubritaleaceae</taxon>
        <taxon>Rubritalea</taxon>
    </lineage>
</organism>
<dbReference type="PANTHER" id="PTHR30273:SF2">
    <property type="entry name" value="PROTEIN FECR"/>
    <property type="match status" value="1"/>
</dbReference>
<dbReference type="PANTHER" id="PTHR30273">
    <property type="entry name" value="PERIPLASMIC SIGNAL SENSOR AND SIGMA FACTOR ACTIVATOR FECR-RELATED"/>
    <property type="match status" value="1"/>
</dbReference>
<evidence type="ECO:0000313" key="2">
    <source>
        <dbReference type="Proteomes" id="UP000239907"/>
    </source>
</evidence>
<keyword evidence="2" id="KW-1185">Reference proteome</keyword>
<comment type="caution">
    <text evidence="1">The sequence shown here is derived from an EMBL/GenBank/DDBJ whole genome shotgun (WGS) entry which is preliminary data.</text>
</comment>
<dbReference type="EMBL" id="MQWA01000001">
    <property type="protein sequence ID" value="PQJ27625.1"/>
    <property type="molecule type" value="Genomic_DNA"/>
</dbReference>
<evidence type="ECO:0008006" key="3">
    <source>
        <dbReference type="Google" id="ProtNLM"/>
    </source>
</evidence>
<evidence type="ECO:0000313" key="1">
    <source>
        <dbReference type="EMBL" id="PQJ27625.1"/>
    </source>
</evidence>
<sequence length="465" mass="51484">MQDLLEGELEASALDGLQQELRENPEARELYREYVRLHNALQIRSEDVDLLRVVPMDQVVERSQRRVLRRVLRNSGMAAAAMLMIGALMMIKICIYEPPVLVFITSPGSEFSLSGVDGEDSPDGMAIEVGTRRQVQCGTVELNFGSGVRGIIRGPDDLTLHRKDLLHMNRGTGRFEVPEKAVGFMVSTPDLVLTDLATVFGILTQPNFLDEVHVFTGKVEVLNRYGLKNKQLIVADEAWVAGPAGRWTETPLLRDPFHTELPKSAPAAATVLFKDDFETDTSGDYTSIDYDRGGAIKGGFAIDSAGSGVLEIRASSAAQLVHRSSTLGGNECFKTEWLTQVVALRQSSSAPSSSQILTDDPSKKRSSVRLRVDAGVFEIDFARDFKGSYEWFNNSPYTAPETFWVVRVSETEFCWYRGASEQEQVKIAEFTFDSDPGQLFVGLQAYMVTARFDNLSVVESPDSSE</sequence>
<protein>
    <recommendedName>
        <fullName evidence="3">FecR protein domain-containing protein</fullName>
    </recommendedName>
</protein>
<dbReference type="InterPro" id="IPR012373">
    <property type="entry name" value="Ferrdict_sens_TM"/>
</dbReference>
<name>A0A2S7TXY3_9BACT</name>
<dbReference type="AlphaFoldDB" id="A0A2S7TXY3"/>
<accession>A0A2S7TXY3</accession>
<proteinExistence type="predicted"/>
<dbReference type="GO" id="GO:0016989">
    <property type="term" value="F:sigma factor antagonist activity"/>
    <property type="evidence" value="ECO:0007669"/>
    <property type="project" value="TreeGrafter"/>
</dbReference>
<reference evidence="1 2" key="1">
    <citation type="submission" date="2016-12" db="EMBL/GenBank/DDBJ databases">
        <title>Study of bacterial adaptation to deep sea.</title>
        <authorList>
            <person name="Song J."/>
            <person name="Yoshizawa S."/>
            <person name="Kogure K."/>
        </authorList>
    </citation>
    <scope>NUCLEOTIDE SEQUENCE [LARGE SCALE GENOMIC DNA]</scope>
    <source>
        <strain evidence="1 2">SAORIC-165</strain>
    </source>
</reference>